<dbReference type="PIRSF" id="PIRSF000915">
    <property type="entry name" value="PGP-type_phosphatase"/>
    <property type="match status" value="1"/>
</dbReference>
<comment type="catalytic activity">
    <reaction evidence="2 5">
        <text>4-nitrophenyl phosphate + H2O = 4-nitrophenol + phosphate + H(+)</text>
        <dbReference type="Rhea" id="RHEA:21664"/>
        <dbReference type="ChEBI" id="CHEBI:15377"/>
        <dbReference type="ChEBI" id="CHEBI:15378"/>
        <dbReference type="ChEBI" id="CHEBI:43474"/>
        <dbReference type="ChEBI" id="CHEBI:57917"/>
        <dbReference type="ChEBI" id="CHEBI:61146"/>
        <dbReference type="EC" id="3.1.3.41"/>
    </reaction>
</comment>
<dbReference type="InterPro" id="IPR036412">
    <property type="entry name" value="HAD-like_sf"/>
</dbReference>
<proteinExistence type="predicted"/>
<dbReference type="PANTHER" id="PTHR19288:SF46">
    <property type="entry name" value="HALOACID DEHALOGENASE-LIKE HYDROLASE DOMAIN-CONTAINING PROTEIN 2"/>
    <property type="match status" value="1"/>
</dbReference>
<feature type="active site" description="Nucleophile" evidence="6">
    <location>
        <position position="28"/>
    </location>
</feature>
<protein>
    <recommendedName>
        <fullName evidence="4 5">4-nitrophenylphosphatase</fullName>
        <shortName evidence="5">PNPPase</shortName>
        <ecNumber evidence="3 5">3.1.3.41</ecNumber>
    </recommendedName>
</protein>
<evidence type="ECO:0000256" key="8">
    <source>
        <dbReference type="PIRSR" id="PIRSR000915-3"/>
    </source>
</evidence>
<dbReference type="NCBIfam" id="TIGR01452">
    <property type="entry name" value="PGP_euk"/>
    <property type="match status" value="1"/>
</dbReference>
<evidence type="ECO:0000256" key="1">
    <source>
        <dbReference type="ARBA" id="ARBA00022801"/>
    </source>
</evidence>
<dbReference type="InterPro" id="IPR023214">
    <property type="entry name" value="HAD_sf"/>
</dbReference>
<evidence type="ECO:0000313" key="10">
    <source>
        <dbReference type="Proteomes" id="UP000019375"/>
    </source>
</evidence>
<dbReference type="OrthoDB" id="413953at2759"/>
<dbReference type="GO" id="GO:0008967">
    <property type="term" value="F:phosphoglycolate phosphatase activity"/>
    <property type="evidence" value="ECO:0007669"/>
    <property type="project" value="TreeGrafter"/>
</dbReference>
<evidence type="ECO:0000256" key="7">
    <source>
        <dbReference type="PIRSR" id="PIRSR000915-2"/>
    </source>
</evidence>
<accession>A0A8J2X7Q9</accession>
<evidence type="ECO:0000313" key="9">
    <source>
        <dbReference type="EMBL" id="CDF89289.1"/>
    </source>
</evidence>
<dbReference type="Pfam" id="PF13242">
    <property type="entry name" value="Hydrolase_like"/>
    <property type="match status" value="1"/>
</dbReference>
<evidence type="ECO:0000256" key="5">
    <source>
        <dbReference type="PIRNR" id="PIRNR000915"/>
    </source>
</evidence>
<evidence type="ECO:0000256" key="4">
    <source>
        <dbReference type="ARBA" id="ARBA00069197"/>
    </source>
</evidence>
<gene>
    <name evidence="9" type="ORF">BN860_00716g</name>
</gene>
<feature type="binding site" evidence="7">
    <location>
        <position position="227"/>
    </location>
    <ligand>
        <name>substrate</name>
    </ligand>
</feature>
<feature type="binding site" evidence="8">
    <location>
        <position position="30"/>
    </location>
    <ligand>
        <name>Mg(2+)</name>
        <dbReference type="ChEBI" id="CHEBI:18420"/>
    </ligand>
</feature>
<dbReference type="SUPFAM" id="SSF56784">
    <property type="entry name" value="HAD-like"/>
    <property type="match status" value="1"/>
</dbReference>
<dbReference type="InterPro" id="IPR006349">
    <property type="entry name" value="PGP_euk"/>
</dbReference>
<evidence type="ECO:0000256" key="2">
    <source>
        <dbReference type="ARBA" id="ARBA00050247"/>
    </source>
</evidence>
<dbReference type="EC" id="3.1.3.41" evidence="3 5"/>
<reference evidence="10" key="1">
    <citation type="journal article" date="2013" name="Genome Announc.">
        <title>Genome sequence of the food spoilage yeast Zygosaccharomyces bailii CLIB 213(T).</title>
        <authorList>
            <person name="Galeote V."/>
            <person name="Bigey F."/>
            <person name="Devillers H."/>
            <person name="Neuveglise C."/>
            <person name="Dequin S."/>
        </authorList>
    </citation>
    <scope>NUCLEOTIDE SEQUENCE [LARGE SCALE GENOMIC DNA]</scope>
    <source>
        <strain evidence="10">CLIB 213 / ATCC 58445 / CBS 680 / CCRC 21525 / NBRC 1098 / NCYC 1416 / NRRL Y-2227</strain>
    </source>
</reference>
<feature type="binding site" evidence="8">
    <location>
        <position position="252"/>
    </location>
    <ligand>
        <name>Mg(2+)</name>
        <dbReference type="ChEBI" id="CHEBI:18420"/>
    </ligand>
</feature>
<keyword evidence="1 5" id="KW-0378">Hydrolase</keyword>
<comment type="cofactor">
    <cofactor evidence="8">
        <name>Mg(2+)</name>
        <dbReference type="ChEBI" id="CHEBI:18420"/>
    </cofactor>
    <text evidence="8">Divalent metal ions. Mg(2+) is the most effective.</text>
</comment>
<dbReference type="PANTHER" id="PTHR19288">
    <property type="entry name" value="4-NITROPHENYLPHOSPHATASE-RELATED"/>
    <property type="match status" value="1"/>
</dbReference>
<evidence type="ECO:0000256" key="3">
    <source>
        <dbReference type="ARBA" id="ARBA00066659"/>
    </source>
</evidence>
<dbReference type="EMBL" id="HG316457">
    <property type="protein sequence ID" value="CDF89289.1"/>
    <property type="molecule type" value="Genomic_DNA"/>
</dbReference>
<evidence type="ECO:0000256" key="6">
    <source>
        <dbReference type="PIRSR" id="PIRSR000915-1"/>
    </source>
</evidence>
<feature type="binding site" evidence="8">
    <location>
        <position position="28"/>
    </location>
    <ligand>
        <name>Mg(2+)</name>
        <dbReference type="ChEBI" id="CHEBI:18420"/>
    </ligand>
</feature>
<dbReference type="Pfam" id="PF13344">
    <property type="entry name" value="Hydrolase_6"/>
    <property type="match status" value="1"/>
</dbReference>
<dbReference type="FunFam" id="3.40.50.1000:FF:000039">
    <property type="entry name" value="Phosphoglycolate phosphatase"/>
    <property type="match status" value="1"/>
</dbReference>
<keyword evidence="8" id="KW-0479">Metal-binding</keyword>
<dbReference type="GO" id="GO:0005737">
    <property type="term" value="C:cytoplasm"/>
    <property type="evidence" value="ECO:0007669"/>
    <property type="project" value="TreeGrafter"/>
</dbReference>
<keyword evidence="10" id="KW-1185">Reference proteome</keyword>
<dbReference type="InterPro" id="IPR006357">
    <property type="entry name" value="HAD-SF_hydro_IIA"/>
</dbReference>
<keyword evidence="8" id="KW-0460">Magnesium</keyword>
<dbReference type="GO" id="GO:0046872">
    <property type="term" value="F:metal ion binding"/>
    <property type="evidence" value="ECO:0007669"/>
    <property type="project" value="UniProtKB-KW"/>
</dbReference>
<dbReference type="NCBIfam" id="TIGR01460">
    <property type="entry name" value="HAD-SF-IIA"/>
    <property type="match status" value="1"/>
</dbReference>
<dbReference type="GO" id="GO:0004035">
    <property type="term" value="F:alkaline phosphatase activity"/>
    <property type="evidence" value="ECO:0007669"/>
    <property type="project" value="UniProtKB-ARBA"/>
</dbReference>
<dbReference type="Proteomes" id="UP000019375">
    <property type="component" value="Unassembled WGS sequence"/>
</dbReference>
<dbReference type="AlphaFoldDB" id="A0A8J2X7Q9"/>
<feature type="active site" description="Proton donor" evidence="6">
    <location>
        <position position="30"/>
    </location>
</feature>
<name>A0A8J2X7Q9_ZYGB2</name>
<dbReference type="Gene3D" id="3.40.50.1000">
    <property type="entry name" value="HAD superfamily/HAD-like"/>
    <property type="match status" value="2"/>
</dbReference>
<organism evidence="9 10">
    <name type="scientific">Zygosaccharomyces bailii (strain CLIB 213 / ATCC 58445 / CBS 680 / BCRC 21525 / NBRC 1098 / NCYC 1416 / NRRL Y-2227)</name>
    <dbReference type="NCBI Taxonomy" id="1333698"/>
    <lineage>
        <taxon>Eukaryota</taxon>
        <taxon>Fungi</taxon>
        <taxon>Dikarya</taxon>
        <taxon>Ascomycota</taxon>
        <taxon>Saccharomycotina</taxon>
        <taxon>Saccharomycetes</taxon>
        <taxon>Saccharomycetales</taxon>
        <taxon>Saccharomycetaceae</taxon>
        <taxon>Zygosaccharomyces</taxon>
    </lineage>
</organism>
<sequence>MTNINPVKINSKETAQKFLDSFDTYLFDCDGVLWLGKHLLPHVKETLEFLTKSGKQLIFVTNNSTKSRAAYCKKFASFGIEVTQDQIFSSAYASAVYVRDFLKLEPGKDKVWVCGEAGISDELSLMGFKSLGGTDPRLDERFDAEKSPFLTNGLDPSVRCVVAGLDTKINYHRLAISLQYLQQPQVHFVGTNIDPTFPQKGHIFPGAGSVIASLACCAGREPVYCGKPNKNMLDTIVSAKKLDVARCCMIGDRLNTDVRFGVDGGLGGTLLVLTGIETEDRALEQNSDHPRPKFYANKLGDIYELLGGH</sequence>